<accession>A0AAE8M4P2</accession>
<keyword evidence="2" id="KW-0812">Transmembrane</keyword>
<reference evidence="3" key="1">
    <citation type="submission" date="2018-03" db="EMBL/GenBank/DDBJ databases">
        <authorList>
            <person name="Guldener U."/>
        </authorList>
    </citation>
    <scope>NUCLEOTIDE SEQUENCE</scope>
</reference>
<evidence type="ECO:0000256" key="1">
    <source>
        <dbReference type="SAM" id="MobiDB-lite"/>
    </source>
</evidence>
<dbReference type="AlphaFoldDB" id="A0AAE8M4P2"/>
<name>A0AAE8M4P2_9HYPO</name>
<proteinExistence type="predicted"/>
<keyword evidence="2" id="KW-1133">Transmembrane helix</keyword>
<evidence type="ECO:0000313" key="3">
    <source>
        <dbReference type="EMBL" id="SPJ74090.1"/>
    </source>
</evidence>
<dbReference type="Proteomes" id="UP001187734">
    <property type="component" value="Unassembled WGS sequence"/>
</dbReference>
<keyword evidence="2" id="KW-0472">Membrane</keyword>
<organism evidence="3 4">
    <name type="scientific">Fusarium torulosum</name>
    <dbReference type="NCBI Taxonomy" id="33205"/>
    <lineage>
        <taxon>Eukaryota</taxon>
        <taxon>Fungi</taxon>
        <taxon>Dikarya</taxon>
        <taxon>Ascomycota</taxon>
        <taxon>Pezizomycotina</taxon>
        <taxon>Sordariomycetes</taxon>
        <taxon>Hypocreomycetidae</taxon>
        <taxon>Hypocreales</taxon>
        <taxon>Nectriaceae</taxon>
        <taxon>Fusarium</taxon>
    </lineage>
</organism>
<evidence type="ECO:0000256" key="2">
    <source>
        <dbReference type="SAM" id="Phobius"/>
    </source>
</evidence>
<gene>
    <name evidence="3" type="ORF">FTOL_03820</name>
</gene>
<feature type="compositionally biased region" description="Acidic residues" evidence="1">
    <location>
        <begin position="143"/>
        <end position="154"/>
    </location>
</feature>
<dbReference type="EMBL" id="ONZP01000115">
    <property type="protein sequence ID" value="SPJ74090.1"/>
    <property type="molecule type" value="Genomic_DNA"/>
</dbReference>
<comment type="caution">
    <text evidence="3">The sequence shown here is derived from an EMBL/GenBank/DDBJ whole genome shotgun (WGS) entry which is preliminary data.</text>
</comment>
<feature type="region of interest" description="Disordered" evidence="1">
    <location>
        <begin position="135"/>
        <end position="154"/>
    </location>
</feature>
<protein>
    <submittedName>
        <fullName evidence="3">Uncharacterized protein</fullName>
    </submittedName>
</protein>
<feature type="transmembrane region" description="Helical" evidence="2">
    <location>
        <begin position="12"/>
        <end position="39"/>
    </location>
</feature>
<evidence type="ECO:0000313" key="4">
    <source>
        <dbReference type="Proteomes" id="UP001187734"/>
    </source>
</evidence>
<sequence length="154" mass="17433">MVVSKRPREVEYPIPALGIIVAFALSLLGDLDIFPWILVPERFAAKISLEVRWKFEKDTLLEHVFSLLSEARFPNLKRLLISVGEGVTALPCIDAVLAQIHDFVKSRPQIVERAFGIPGQLFGLLDLGDEDEDLANSDNTFTESEEDELDLWRR</sequence>
<keyword evidence="4" id="KW-1185">Reference proteome</keyword>